<feature type="domain" description="Photosystem II cytochrome b559 alpha subunit lumenal region" evidence="15">
    <location>
        <begin position="58"/>
        <end position="96"/>
    </location>
</feature>
<keyword evidence="9 13" id="KW-0408">Iron</keyword>
<dbReference type="PROSITE" id="PS00537">
    <property type="entry name" value="CYTOCHROME_B559"/>
    <property type="match status" value="1"/>
</dbReference>
<evidence type="ECO:0000259" key="14">
    <source>
        <dbReference type="Pfam" id="PF00283"/>
    </source>
</evidence>
<protein>
    <recommendedName>
        <fullName evidence="12">Cytochrome b559 subunit alpha</fullName>
    </recommendedName>
    <alternativeName>
        <fullName evidence="13">PSII reaction center subunit V</fullName>
    </alternativeName>
</protein>
<evidence type="ECO:0000256" key="8">
    <source>
        <dbReference type="ARBA" id="ARBA00022989"/>
    </source>
</evidence>
<name>A0AAN9NDA5_PSOTE</name>
<sequence>MESIPLLTVQEYVEFDMSGSTGERSFADIITSIRYWVIHSITIPSLFIAGWLFVSTGLAYDVFGSPRPNEYFTESRKGIPLITGRFDSLEQLDEFIRWLAVHGLAVPTESGINGRYYWKNSSLDNRYCNWYSCDRFNWYFLLWFIFRIGLIPVGIILFEFSK</sequence>
<evidence type="ECO:0000256" key="6">
    <source>
        <dbReference type="ARBA" id="ARBA00022723"/>
    </source>
</evidence>
<keyword evidence="7 13" id="KW-0249">Electron transport</keyword>
<dbReference type="GO" id="GO:0020037">
    <property type="term" value="F:heme binding"/>
    <property type="evidence" value="ECO:0007669"/>
    <property type="project" value="InterPro"/>
</dbReference>
<dbReference type="HAMAP" id="MF_00642">
    <property type="entry name" value="PSII_PsbE"/>
    <property type="match status" value="1"/>
</dbReference>
<evidence type="ECO:0000256" key="10">
    <source>
        <dbReference type="ARBA" id="ARBA00023136"/>
    </source>
</evidence>
<evidence type="ECO:0000313" key="17">
    <source>
        <dbReference type="Proteomes" id="UP001386955"/>
    </source>
</evidence>
<evidence type="ECO:0000256" key="5">
    <source>
        <dbReference type="ARBA" id="ARBA00022692"/>
    </source>
</evidence>
<dbReference type="AlphaFoldDB" id="A0AAN9NDA5"/>
<dbReference type="InterPro" id="IPR013082">
    <property type="entry name" value="PSII_cytb559_asu_lum"/>
</dbReference>
<feature type="transmembrane region" description="Helical" evidence="13">
    <location>
        <begin position="136"/>
        <end position="158"/>
    </location>
</feature>
<keyword evidence="5 13" id="KW-0812">Transmembrane</keyword>
<comment type="function">
    <text evidence="13">This b-type cytochrome is tightly associated with the reaction center of photosystem II (PSII). PSII is a light-driven water:plastoquinone oxidoreductase that uses light energy to abstract electrons from H(2)O, generating O(2) and a proton gradient subsequently used for ATP formation. It consists of a core antenna complex that captures photons, and an electron transfer chain that converts photonic excitation into a charge separation.</text>
</comment>
<keyword evidence="6 13" id="KW-0479">Metal-binding</keyword>
<evidence type="ECO:0000313" key="16">
    <source>
        <dbReference type="EMBL" id="KAK7370271.1"/>
    </source>
</evidence>
<comment type="similarity">
    <text evidence="13">Belongs to the PsbE/PsbF family.</text>
</comment>
<keyword evidence="17" id="KW-1185">Reference proteome</keyword>
<dbReference type="PANTHER" id="PTHR33391">
    <property type="entry name" value="CYTOCHROME B559 SUBUNIT BETA-RELATED"/>
    <property type="match status" value="1"/>
</dbReference>
<keyword evidence="4 13" id="KW-0349">Heme</keyword>
<evidence type="ECO:0000256" key="3">
    <source>
        <dbReference type="ARBA" id="ARBA00022531"/>
    </source>
</evidence>
<reference evidence="16 17" key="1">
    <citation type="submission" date="2024-01" db="EMBL/GenBank/DDBJ databases">
        <title>The genomes of 5 underutilized Papilionoideae crops provide insights into root nodulation and disease resistanc.</title>
        <authorList>
            <person name="Jiang F."/>
        </authorList>
    </citation>
    <scope>NUCLEOTIDE SEQUENCE [LARGE SCALE GENOMIC DNA]</scope>
    <source>
        <strain evidence="16">DUOXIRENSHENG_FW03</strain>
        <tissue evidence="16">Leaves</tissue>
    </source>
</reference>
<evidence type="ECO:0000256" key="4">
    <source>
        <dbReference type="ARBA" id="ARBA00022617"/>
    </source>
</evidence>
<comment type="subcellular location">
    <subcellularLocation>
        <location evidence="1">Membrane</location>
        <topology evidence="1">Single-pass membrane protein</topology>
    </subcellularLocation>
    <subcellularLocation>
        <location evidence="13">Plastid</location>
        <location evidence="13">Chloroplast thylakoid membrane</location>
        <topology evidence="13">Single-pass membrane protein</topology>
    </subcellularLocation>
</comment>
<dbReference type="Pfam" id="PF00284">
    <property type="entry name" value="Cytochrom_B559a"/>
    <property type="match status" value="1"/>
</dbReference>
<keyword evidence="3 13" id="KW-0602">Photosynthesis</keyword>
<comment type="caution">
    <text evidence="16">The sequence shown here is derived from an EMBL/GenBank/DDBJ whole genome shotgun (WGS) entry which is preliminary data.</text>
</comment>
<dbReference type="InterPro" id="IPR006216">
    <property type="entry name" value="PSII_cyt_b559_CS"/>
</dbReference>
<evidence type="ECO:0000256" key="9">
    <source>
        <dbReference type="ARBA" id="ARBA00023004"/>
    </source>
</evidence>
<keyword evidence="13" id="KW-0934">Plastid</keyword>
<dbReference type="GO" id="GO:0046872">
    <property type="term" value="F:metal ion binding"/>
    <property type="evidence" value="ECO:0007669"/>
    <property type="project" value="UniProtKB-KW"/>
</dbReference>
<dbReference type="NCBIfam" id="TIGR01332">
    <property type="entry name" value="cyt_b559_alpha"/>
    <property type="match status" value="1"/>
</dbReference>
<comment type="caution">
    <text evidence="13">Lacks conserved residue(s) required for the propagation of feature annotation.</text>
</comment>
<organism evidence="16 17">
    <name type="scientific">Psophocarpus tetragonolobus</name>
    <name type="common">Winged bean</name>
    <name type="synonym">Dolichos tetragonolobus</name>
    <dbReference type="NCBI Taxonomy" id="3891"/>
    <lineage>
        <taxon>Eukaryota</taxon>
        <taxon>Viridiplantae</taxon>
        <taxon>Streptophyta</taxon>
        <taxon>Embryophyta</taxon>
        <taxon>Tracheophyta</taxon>
        <taxon>Spermatophyta</taxon>
        <taxon>Magnoliopsida</taxon>
        <taxon>eudicotyledons</taxon>
        <taxon>Gunneridae</taxon>
        <taxon>Pentapetalae</taxon>
        <taxon>rosids</taxon>
        <taxon>fabids</taxon>
        <taxon>Fabales</taxon>
        <taxon>Fabaceae</taxon>
        <taxon>Papilionoideae</taxon>
        <taxon>50 kb inversion clade</taxon>
        <taxon>NPAAA clade</taxon>
        <taxon>indigoferoid/millettioid clade</taxon>
        <taxon>Phaseoleae</taxon>
        <taxon>Psophocarpus</taxon>
    </lineage>
</organism>
<evidence type="ECO:0000256" key="2">
    <source>
        <dbReference type="ARBA" id="ARBA00022448"/>
    </source>
</evidence>
<dbReference type="InterPro" id="IPR037025">
    <property type="entry name" value="PSII_cyt_b559_asu_sf"/>
</dbReference>
<dbReference type="InterPro" id="IPR006217">
    <property type="entry name" value="PSII_cyt_b559_asu"/>
</dbReference>
<feature type="transmembrane region" description="Helical" evidence="13">
    <location>
        <begin position="33"/>
        <end position="54"/>
    </location>
</feature>
<dbReference type="InterPro" id="IPR013081">
    <property type="entry name" value="PSII_cyt_b559_N"/>
</dbReference>
<proteinExistence type="inferred from homology"/>
<accession>A0AAN9NDA5</accession>
<evidence type="ECO:0000256" key="13">
    <source>
        <dbReference type="RuleBase" id="RU004529"/>
    </source>
</evidence>
<dbReference type="GO" id="GO:0009767">
    <property type="term" value="P:photosynthetic electron transport chain"/>
    <property type="evidence" value="ECO:0007669"/>
    <property type="project" value="InterPro"/>
</dbReference>
<dbReference type="PANTHER" id="PTHR33391:SF9">
    <property type="entry name" value="CYTOCHROME B559 SUBUNIT BETA-RELATED"/>
    <property type="match status" value="1"/>
</dbReference>
<dbReference type="Proteomes" id="UP001386955">
    <property type="component" value="Unassembled WGS sequence"/>
</dbReference>
<evidence type="ECO:0000256" key="11">
    <source>
        <dbReference type="ARBA" id="ARBA00023276"/>
    </source>
</evidence>
<evidence type="ECO:0000256" key="7">
    <source>
        <dbReference type="ARBA" id="ARBA00022982"/>
    </source>
</evidence>
<dbReference type="GO" id="GO:0009535">
    <property type="term" value="C:chloroplast thylakoid membrane"/>
    <property type="evidence" value="ECO:0007669"/>
    <property type="project" value="UniProtKB-SubCell"/>
</dbReference>
<evidence type="ECO:0000259" key="15">
    <source>
        <dbReference type="Pfam" id="PF00284"/>
    </source>
</evidence>
<keyword evidence="2 13" id="KW-0813">Transport</keyword>
<keyword evidence="8 13" id="KW-1133">Transmembrane helix</keyword>
<dbReference type="GO" id="GO:0009539">
    <property type="term" value="C:photosystem II reaction center"/>
    <property type="evidence" value="ECO:0007669"/>
    <property type="project" value="InterPro"/>
</dbReference>
<keyword evidence="11 13" id="KW-0604">Photosystem II</keyword>
<keyword evidence="10 13" id="KW-0472">Membrane</keyword>
<evidence type="ECO:0000256" key="1">
    <source>
        <dbReference type="ARBA" id="ARBA00004167"/>
    </source>
</evidence>
<dbReference type="SUPFAM" id="SSF161045">
    <property type="entry name" value="Cytochrome b559 subunits"/>
    <property type="match status" value="1"/>
</dbReference>
<dbReference type="EMBL" id="JAYMYS010000198">
    <property type="protein sequence ID" value="KAK7370271.1"/>
    <property type="molecule type" value="Genomic_DNA"/>
</dbReference>
<comment type="subunit">
    <text evidence="13">Heterodimer of an alpha subunit and a beta subunit.</text>
</comment>
<evidence type="ECO:0000256" key="12">
    <source>
        <dbReference type="RuleBase" id="RU000619"/>
    </source>
</evidence>
<gene>
    <name evidence="16" type="ORF">VNO78_37881</name>
</gene>
<feature type="domain" description="Photosystem II cytochrome b559 N-terminal" evidence="14">
    <location>
        <begin position="22"/>
        <end position="50"/>
    </location>
</feature>
<dbReference type="Pfam" id="PF00283">
    <property type="entry name" value="Cytochrom_B559"/>
    <property type="match status" value="1"/>
</dbReference>
<keyword evidence="13" id="KW-0150">Chloroplast</keyword>
<dbReference type="Gene3D" id="1.20.5.860">
    <property type="entry name" value="Photosystem II cytochrome b559, alpha subunit"/>
    <property type="match status" value="1"/>
</dbReference>